<name>A0A840VJX3_9BACT</name>
<dbReference type="Pfam" id="PF00440">
    <property type="entry name" value="TetR_N"/>
    <property type="match status" value="1"/>
</dbReference>
<protein>
    <submittedName>
        <fullName evidence="4">AcrR family transcriptional regulator</fullName>
    </submittedName>
</protein>
<dbReference type="PANTHER" id="PTHR30055:SF235">
    <property type="entry name" value="TRANSCRIPTIONAL REGULATORY PROTEIN"/>
    <property type="match status" value="1"/>
</dbReference>
<dbReference type="InterPro" id="IPR009057">
    <property type="entry name" value="Homeodomain-like_sf"/>
</dbReference>
<keyword evidence="1 2" id="KW-0238">DNA-binding</keyword>
<feature type="domain" description="HTH tetR-type" evidence="3">
    <location>
        <begin position="8"/>
        <end position="68"/>
    </location>
</feature>
<dbReference type="SUPFAM" id="SSF48498">
    <property type="entry name" value="Tetracyclin repressor-like, C-terminal domain"/>
    <property type="match status" value="1"/>
</dbReference>
<organism evidence="4 5">
    <name type="scientific">Haloferula luteola</name>
    <dbReference type="NCBI Taxonomy" id="595692"/>
    <lineage>
        <taxon>Bacteria</taxon>
        <taxon>Pseudomonadati</taxon>
        <taxon>Verrucomicrobiota</taxon>
        <taxon>Verrucomicrobiia</taxon>
        <taxon>Verrucomicrobiales</taxon>
        <taxon>Verrucomicrobiaceae</taxon>
        <taxon>Haloferula</taxon>
    </lineage>
</organism>
<dbReference type="SUPFAM" id="SSF46689">
    <property type="entry name" value="Homeodomain-like"/>
    <property type="match status" value="1"/>
</dbReference>
<gene>
    <name evidence="4" type="ORF">HNR46_003231</name>
</gene>
<dbReference type="PANTHER" id="PTHR30055">
    <property type="entry name" value="HTH-TYPE TRANSCRIPTIONAL REGULATOR RUTR"/>
    <property type="match status" value="1"/>
</dbReference>
<dbReference type="RefSeq" id="WP_221285211.1">
    <property type="nucleotide sequence ID" value="NZ_JACHFD010000018.1"/>
</dbReference>
<comment type="caution">
    <text evidence="4">The sequence shown here is derived from an EMBL/GenBank/DDBJ whole genome shotgun (WGS) entry which is preliminary data.</text>
</comment>
<dbReference type="GO" id="GO:0003700">
    <property type="term" value="F:DNA-binding transcription factor activity"/>
    <property type="evidence" value="ECO:0007669"/>
    <property type="project" value="TreeGrafter"/>
</dbReference>
<dbReference type="PROSITE" id="PS50977">
    <property type="entry name" value="HTH_TETR_2"/>
    <property type="match status" value="1"/>
</dbReference>
<dbReference type="InterPro" id="IPR050109">
    <property type="entry name" value="HTH-type_TetR-like_transc_reg"/>
</dbReference>
<dbReference type="PRINTS" id="PR00455">
    <property type="entry name" value="HTHTETR"/>
</dbReference>
<evidence type="ECO:0000313" key="4">
    <source>
        <dbReference type="EMBL" id="MBB5352981.1"/>
    </source>
</evidence>
<evidence type="ECO:0000256" key="1">
    <source>
        <dbReference type="ARBA" id="ARBA00023125"/>
    </source>
</evidence>
<reference evidence="4 5" key="1">
    <citation type="submission" date="2020-08" db="EMBL/GenBank/DDBJ databases">
        <title>Genomic Encyclopedia of Type Strains, Phase IV (KMG-IV): sequencing the most valuable type-strain genomes for metagenomic binning, comparative biology and taxonomic classification.</title>
        <authorList>
            <person name="Goeker M."/>
        </authorList>
    </citation>
    <scope>NUCLEOTIDE SEQUENCE [LARGE SCALE GENOMIC DNA]</scope>
    <source>
        <strain evidence="4 5">YC6886</strain>
    </source>
</reference>
<dbReference type="InterPro" id="IPR041586">
    <property type="entry name" value="PsrA_TetR_C"/>
</dbReference>
<keyword evidence="5" id="KW-1185">Reference proteome</keyword>
<dbReference type="AlphaFoldDB" id="A0A840VJX3"/>
<dbReference type="Gene3D" id="1.10.357.10">
    <property type="entry name" value="Tetracycline Repressor, domain 2"/>
    <property type="match status" value="1"/>
</dbReference>
<dbReference type="EMBL" id="JACHFD010000018">
    <property type="protein sequence ID" value="MBB5352981.1"/>
    <property type="molecule type" value="Genomic_DNA"/>
</dbReference>
<dbReference type="Pfam" id="PF17939">
    <property type="entry name" value="TetR_C_30"/>
    <property type="match status" value="1"/>
</dbReference>
<feature type="DNA-binding region" description="H-T-H motif" evidence="2">
    <location>
        <begin position="31"/>
        <end position="50"/>
    </location>
</feature>
<proteinExistence type="predicted"/>
<dbReference type="InterPro" id="IPR036271">
    <property type="entry name" value="Tet_transcr_reg_TetR-rel_C_sf"/>
</dbReference>
<evidence type="ECO:0000259" key="3">
    <source>
        <dbReference type="PROSITE" id="PS50977"/>
    </source>
</evidence>
<accession>A0A840VJX3</accession>
<sequence length="242" mass="27373">MTKIESGIATRQRLLEAAQELFALNGFDRVAVRDVTEKAGANVAAVNYHFGSREGLVEKVIERYITPINEERLARLDELERRVPGKMVPLEDVIEAFVRPFLTQVRRSELSEKLCLRLIGRLMGDHYGQMPKSLELQFQLVSQRFKRAFERVLPGVAEDDLVWRGHFMAGSMVHAMANGEMLHRLTGGVSGAPSMELTLSRFVKFAAAGMRQWVPQAPIEMDVSDLEDSEKNPEIPQSEFLF</sequence>
<evidence type="ECO:0000313" key="5">
    <source>
        <dbReference type="Proteomes" id="UP000557717"/>
    </source>
</evidence>
<dbReference type="InterPro" id="IPR001647">
    <property type="entry name" value="HTH_TetR"/>
</dbReference>
<dbReference type="Proteomes" id="UP000557717">
    <property type="component" value="Unassembled WGS sequence"/>
</dbReference>
<dbReference type="GO" id="GO:0000976">
    <property type="term" value="F:transcription cis-regulatory region binding"/>
    <property type="evidence" value="ECO:0007669"/>
    <property type="project" value="TreeGrafter"/>
</dbReference>
<evidence type="ECO:0000256" key="2">
    <source>
        <dbReference type="PROSITE-ProRule" id="PRU00335"/>
    </source>
</evidence>